<keyword evidence="16" id="KW-1185">Reference proteome</keyword>
<dbReference type="Gene3D" id="3.40.50.10580">
    <property type="entry name" value="ATPase, V1 complex, subunit F"/>
    <property type="match status" value="1"/>
</dbReference>
<evidence type="ECO:0000256" key="4">
    <source>
        <dbReference type="ARBA" id="ARBA00022448"/>
    </source>
</evidence>
<dbReference type="Pfam" id="PF01990">
    <property type="entry name" value="ATP-synt_F"/>
    <property type="match status" value="1"/>
</dbReference>
<dbReference type="InterPro" id="IPR008218">
    <property type="entry name" value="ATPase_V1-cplx_f_g_su"/>
</dbReference>
<evidence type="ECO:0000256" key="6">
    <source>
        <dbReference type="ARBA" id="ARBA00022643"/>
    </source>
</evidence>
<evidence type="ECO:0000259" key="14">
    <source>
        <dbReference type="Pfam" id="PF06574"/>
    </source>
</evidence>
<evidence type="ECO:0000256" key="2">
    <source>
        <dbReference type="ARBA" id="ARBA00010148"/>
    </source>
</evidence>
<dbReference type="Gene3D" id="3.40.50.620">
    <property type="entry name" value="HUPs"/>
    <property type="match status" value="1"/>
</dbReference>
<sequence>MNDLQETAQLQDYYTRQLGLCSFTYNRNQKRSPQSPVRKFPCSTMRFLRFKFLGAWALSSSSLPITNNSNDESSGLSFIPSDASQPPLLSDCLTSPAENDGSPSQGISSLAGGIVALGKFDALHIGHRELAIQAAKIGVPFLLSFVGMAEILGWEPRPPVVAKCDRKRKLSSWAPLCSNITPKEFHIEFSKVRYLSPRQFVEKLSDELGVGGVVAGQNYRFGYKAAGDSSDLVQLCDEYGMKASIVDSVMDKKQDFFKEIGRHHNGTINEQGQVSSTRVRLALSDGDMNYVSQLLGRNHRLMMMVKNEENVLRDGKKLSACRLCLLNLPPKEVIGENYSVVPCRLVIDTKTIHTELDELSSRHIIFSKRNFDLLGIEFGDSKSSPYRPNSITSSSEDYWLLKFISSMANKPQIRTSNSSLIAMIADEDTITGFLLAGVGNVDLRRKTNYLIVDSKTTVKQIEDAFKEFTTREDIAVLLISQFVANMIRFLVDSYNKPIPAILEIPSKDHPYDPAHDSVLSRVKYLFSTESVASGRR</sequence>
<dbReference type="EC" id="2.7.7.2" evidence="3"/>
<evidence type="ECO:0000256" key="9">
    <source>
        <dbReference type="ARBA" id="ARBA00022741"/>
    </source>
</evidence>
<keyword evidence="8" id="KW-0548">Nucleotidyltransferase</keyword>
<keyword evidence="12" id="KW-0067">ATP-binding</keyword>
<dbReference type="GO" id="GO:0003919">
    <property type="term" value="F:FMN adenylyltransferase activity"/>
    <property type="evidence" value="ECO:0007669"/>
    <property type="project" value="UniProtKB-EC"/>
</dbReference>
<evidence type="ECO:0000313" key="16">
    <source>
        <dbReference type="Proteomes" id="UP000325081"/>
    </source>
</evidence>
<name>A0A5A7QZ83_STRAF</name>
<evidence type="ECO:0000256" key="7">
    <source>
        <dbReference type="ARBA" id="ARBA00022679"/>
    </source>
</evidence>
<protein>
    <recommendedName>
        <fullName evidence="3">FAD synthase</fullName>
        <ecNumber evidence="3">2.7.7.2</ecNumber>
    </recommendedName>
</protein>
<evidence type="ECO:0000256" key="13">
    <source>
        <dbReference type="ARBA" id="ARBA00023065"/>
    </source>
</evidence>
<keyword evidence="13" id="KW-0406">Ion transport</keyword>
<dbReference type="AlphaFoldDB" id="A0A5A7QZ83"/>
<keyword evidence="7" id="KW-0808">Transferase</keyword>
<dbReference type="InterPro" id="IPR005772">
    <property type="entry name" value="ATPase_V1-cplx_fsu_euk"/>
</dbReference>
<dbReference type="FunFam" id="3.40.50.10580:FF:000003">
    <property type="entry name" value="V-type proton ATPase subunit F"/>
    <property type="match status" value="1"/>
</dbReference>
<keyword evidence="6" id="KW-0288">FMN</keyword>
<proteinExistence type="inferred from homology"/>
<comment type="caution">
    <text evidence="15">The sequence shown here is derived from an EMBL/GenBank/DDBJ whole genome shotgun (WGS) entry which is preliminary data.</text>
</comment>
<dbReference type="GO" id="GO:0046961">
    <property type="term" value="F:proton-transporting ATPase activity, rotational mechanism"/>
    <property type="evidence" value="ECO:0007669"/>
    <property type="project" value="InterPro"/>
</dbReference>
<dbReference type="GO" id="GO:0033180">
    <property type="term" value="C:proton-transporting V-type ATPase, V1 domain"/>
    <property type="evidence" value="ECO:0007669"/>
    <property type="project" value="InterPro"/>
</dbReference>
<evidence type="ECO:0000256" key="12">
    <source>
        <dbReference type="ARBA" id="ARBA00022840"/>
    </source>
</evidence>
<feature type="domain" description="FAD synthetase" evidence="14">
    <location>
        <begin position="111"/>
        <end position="254"/>
    </location>
</feature>
<reference evidence="16" key="1">
    <citation type="journal article" date="2019" name="Curr. Biol.">
        <title>Genome Sequence of Striga asiatica Provides Insight into the Evolution of Plant Parasitism.</title>
        <authorList>
            <person name="Yoshida S."/>
            <person name="Kim S."/>
            <person name="Wafula E.K."/>
            <person name="Tanskanen J."/>
            <person name="Kim Y.M."/>
            <person name="Honaas L."/>
            <person name="Yang Z."/>
            <person name="Spallek T."/>
            <person name="Conn C.E."/>
            <person name="Ichihashi Y."/>
            <person name="Cheong K."/>
            <person name="Cui S."/>
            <person name="Der J.P."/>
            <person name="Gundlach H."/>
            <person name="Jiao Y."/>
            <person name="Hori C."/>
            <person name="Ishida J.K."/>
            <person name="Kasahara H."/>
            <person name="Kiba T."/>
            <person name="Kim M.S."/>
            <person name="Koo N."/>
            <person name="Laohavisit A."/>
            <person name="Lee Y.H."/>
            <person name="Lumba S."/>
            <person name="McCourt P."/>
            <person name="Mortimer J.C."/>
            <person name="Mutuku J.M."/>
            <person name="Nomura T."/>
            <person name="Sasaki-Sekimoto Y."/>
            <person name="Seto Y."/>
            <person name="Wang Y."/>
            <person name="Wakatake T."/>
            <person name="Sakakibara H."/>
            <person name="Demura T."/>
            <person name="Yamaguchi S."/>
            <person name="Yoneyama K."/>
            <person name="Manabe R.I."/>
            <person name="Nelson D.C."/>
            <person name="Schulman A.H."/>
            <person name="Timko M.P."/>
            <person name="dePamphilis C.W."/>
            <person name="Choi D."/>
            <person name="Shirasu K."/>
        </authorList>
    </citation>
    <scope>NUCLEOTIDE SEQUENCE [LARGE SCALE GENOMIC DNA]</scope>
    <source>
        <strain evidence="16">cv. UVA1</strain>
    </source>
</reference>
<dbReference type="SUPFAM" id="SSF52374">
    <property type="entry name" value="Nucleotidylyl transferase"/>
    <property type="match status" value="1"/>
</dbReference>
<dbReference type="GO" id="GO:0005524">
    <property type="term" value="F:ATP binding"/>
    <property type="evidence" value="ECO:0007669"/>
    <property type="project" value="UniProtKB-KW"/>
</dbReference>
<comment type="pathway">
    <text evidence="1">Cofactor biosynthesis; FAD biosynthesis; FAD from FMN: step 1/1.</text>
</comment>
<dbReference type="PANTHER" id="PTHR13861">
    <property type="entry name" value="VACUOLAR ATP SYNTHASE SUBUNIT F"/>
    <property type="match status" value="1"/>
</dbReference>
<dbReference type="PANTHER" id="PTHR13861:SF2">
    <property type="entry name" value="V-TYPE PROTON ATPASE SUBUNIT F"/>
    <property type="match status" value="1"/>
</dbReference>
<dbReference type="GO" id="GO:0009231">
    <property type="term" value="P:riboflavin biosynthetic process"/>
    <property type="evidence" value="ECO:0007669"/>
    <property type="project" value="InterPro"/>
</dbReference>
<dbReference type="Pfam" id="PF06574">
    <property type="entry name" value="FAD_syn"/>
    <property type="match status" value="1"/>
</dbReference>
<dbReference type="OrthoDB" id="414641at2759"/>
<evidence type="ECO:0000256" key="11">
    <source>
        <dbReference type="ARBA" id="ARBA00022827"/>
    </source>
</evidence>
<comment type="similarity">
    <text evidence="2">Belongs to the V-ATPase F subunit family.</text>
</comment>
<dbReference type="UniPathway" id="UPA00277">
    <property type="reaction ID" value="UER00407"/>
</dbReference>
<keyword evidence="9" id="KW-0547">Nucleotide-binding</keyword>
<dbReference type="InterPro" id="IPR014729">
    <property type="entry name" value="Rossmann-like_a/b/a_fold"/>
</dbReference>
<dbReference type="EMBL" id="BKCP01009182">
    <property type="protein sequence ID" value="GER50429.1"/>
    <property type="molecule type" value="Genomic_DNA"/>
</dbReference>
<evidence type="ECO:0000256" key="10">
    <source>
        <dbReference type="ARBA" id="ARBA00022781"/>
    </source>
</evidence>
<evidence type="ECO:0000313" key="15">
    <source>
        <dbReference type="EMBL" id="GER50429.1"/>
    </source>
</evidence>
<dbReference type="GO" id="GO:0006747">
    <property type="term" value="P:FAD biosynthetic process"/>
    <property type="evidence" value="ECO:0007669"/>
    <property type="project" value="UniProtKB-UniPathway"/>
</dbReference>
<accession>A0A5A7QZ83</accession>
<evidence type="ECO:0000256" key="8">
    <source>
        <dbReference type="ARBA" id="ARBA00022695"/>
    </source>
</evidence>
<keyword evidence="4" id="KW-0813">Transport</keyword>
<keyword evidence="5" id="KW-0285">Flavoprotein</keyword>
<dbReference type="NCBIfam" id="TIGR01101">
    <property type="entry name" value="V_ATP_synt_F"/>
    <property type="match status" value="1"/>
</dbReference>
<gene>
    <name evidence="15" type="ORF">STAS_27737</name>
</gene>
<dbReference type="SUPFAM" id="SSF159468">
    <property type="entry name" value="AtpF-like"/>
    <property type="match status" value="1"/>
</dbReference>
<evidence type="ECO:0000256" key="3">
    <source>
        <dbReference type="ARBA" id="ARBA00012393"/>
    </source>
</evidence>
<organism evidence="15 16">
    <name type="scientific">Striga asiatica</name>
    <name type="common">Asiatic witchweed</name>
    <name type="synonym">Buchnera asiatica</name>
    <dbReference type="NCBI Taxonomy" id="4170"/>
    <lineage>
        <taxon>Eukaryota</taxon>
        <taxon>Viridiplantae</taxon>
        <taxon>Streptophyta</taxon>
        <taxon>Embryophyta</taxon>
        <taxon>Tracheophyta</taxon>
        <taxon>Spermatophyta</taxon>
        <taxon>Magnoliopsida</taxon>
        <taxon>eudicotyledons</taxon>
        <taxon>Gunneridae</taxon>
        <taxon>Pentapetalae</taxon>
        <taxon>asterids</taxon>
        <taxon>lamiids</taxon>
        <taxon>Lamiales</taxon>
        <taxon>Orobanchaceae</taxon>
        <taxon>Buchnereae</taxon>
        <taxon>Striga</taxon>
    </lineage>
</organism>
<evidence type="ECO:0000256" key="1">
    <source>
        <dbReference type="ARBA" id="ARBA00004726"/>
    </source>
</evidence>
<dbReference type="Proteomes" id="UP000325081">
    <property type="component" value="Unassembled WGS sequence"/>
</dbReference>
<keyword evidence="10" id="KW-0375">Hydrogen ion transport</keyword>
<dbReference type="InterPro" id="IPR015864">
    <property type="entry name" value="FAD_synthase"/>
</dbReference>
<evidence type="ECO:0000256" key="5">
    <source>
        <dbReference type="ARBA" id="ARBA00022630"/>
    </source>
</evidence>
<keyword evidence="11" id="KW-0274">FAD</keyword>
<dbReference type="InterPro" id="IPR036906">
    <property type="entry name" value="ATPase_V1_fsu_sf"/>
</dbReference>